<reference evidence="2 3" key="1">
    <citation type="submission" date="2019-01" db="EMBL/GenBank/DDBJ databases">
        <authorList>
            <person name="Alioto T."/>
            <person name="Alioto T."/>
        </authorList>
    </citation>
    <scope>NUCLEOTIDE SEQUENCE [LARGE SCALE GENOMIC DNA]</scope>
</reference>
<evidence type="ECO:0000313" key="2">
    <source>
        <dbReference type="EMBL" id="VFV35044.1"/>
    </source>
</evidence>
<name>A0A485NSI8_LYNPA</name>
<sequence length="104" mass="11564">GVKAGAKKPTNMTKISEVLQKPEESPADFYERLCEASRVYTPFDPETPQNKCMVNAAFVGKAQSDIRQKLQKLEGFAGKNATDLLEITNKIFVNWDQAVGKKTD</sequence>
<dbReference type="AlphaFoldDB" id="A0A485NSI8"/>
<feature type="domain" description="Core shell protein Gag P30" evidence="1">
    <location>
        <begin position="1"/>
        <end position="92"/>
    </location>
</feature>
<proteinExistence type="predicted"/>
<evidence type="ECO:0000259" key="1">
    <source>
        <dbReference type="Pfam" id="PF02093"/>
    </source>
</evidence>
<protein>
    <recommendedName>
        <fullName evidence="1">Core shell protein Gag P30 domain-containing protein</fullName>
    </recommendedName>
</protein>
<organism evidence="2 3">
    <name type="scientific">Lynx pardinus</name>
    <name type="common">Iberian lynx</name>
    <name type="synonym">Felis pardina</name>
    <dbReference type="NCBI Taxonomy" id="191816"/>
    <lineage>
        <taxon>Eukaryota</taxon>
        <taxon>Metazoa</taxon>
        <taxon>Chordata</taxon>
        <taxon>Craniata</taxon>
        <taxon>Vertebrata</taxon>
        <taxon>Euteleostomi</taxon>
        <taxon>Mammalia</taxon>
        <taxon>Eutheria</taxon>
        <taxon>Laurasiatheria</taxon>
        <taxon>Carnivora</taxon>
        <taxon>Feliformia</taxon>
        <taxon>Felidae</taxon>
        <taxon>Felinae</taxon>
        <taxon>Lynx</taxon>
    </lineage>
</organism>
<dbReference type="Proteomes" id="UP000386466">
    <property type="component" value="Unassembled WGS sequence"/>
</dbReference>
<gene>
    <name evidence="2" type="ORF">LYPA_23C005164</name>
</gene>
<evidence type="ECO:0000313" key="3">
    <source>
        <dbReference type="Proteomes" id="UP000386466"/>
    </source>
</evidence>
<accession>A0A485NSI8</accession>
<feature type="non-terminal residue" evidence="2">
    <location>
        <position position="1"/>
    </location>
</feature>
<dbReference type="Pfam" id="PF02093">
    <property type="entry name" value="Gag_p30"/>
    <property type="match status" value="1"/>
</dbReference>
<dbReference type="GO" id="GO:0019068">
    <property type="term" value="P:virion assembly"/>
    <property type="evidence" value="ECO:0007669"/>
    <property type="project" value="InterPro"/>
</dbReference>
<keyword evidence="3" id="KW-1185">Reference proteome</keyword>
<dbReference type="PANTHER" id="PTHR33166">
    <property type="entry name" value="GAG_P30 DOMAIN-CONTAINING PROTEIN"/>
    <property type="match status" value="1"/>
</dbReference>
<dbReference type="EMBL" id="CAAGRJ010020552">
    <property type="protein sequence ID" value="VFV35044.1"/>
    <property type="molecule type" value="Genomic_DNA"/>
</dbReference>
<dbReference type="InterPro" id="IPR003036">
    <property type="entry name" value="Gag_P30"/>
</dbReference>
<dbReference type="InterPro" id="IPR050462">
    <property type="entry name" value="Retroviral_Gag-Pol_poly"/>
</dbReference>